<dbReference type="SUPFAM" id="SSF52777">
    <property type="entry name" value="CoA-dependent acyltransferases"/>
    <property type="match status" value="1"/>
</dbReference>
<dbReference type="InterPro" id="IPR003016">
    <property type="entry name" value="2-oxoA_DH_lipoyl-BS"/>
</dbReference>
<dbReference type="GO" id="GO:0006086">
    <property type="term" value="P:pyruvate decarboxylation to acetyl-CoA"/>
    <property type="evidence" value="ECO:0007669"/>
    <property type="project" value="UniProtKB-UniRule"/>
</dbReference>
<dbReference type="Pfam" id="PF02817">
    <property type="entry name" value="E3_binding"/>
    <property type="match status" value="1"/>
</dbReference>
<keyword evidence="5 9" id="KW-0450">Lipoyl</keyword>
<dbReference type="Gene3D" id="4.10.320.10">
    <property type="entry name" value="E3-binding domain"/>
    <property type="match status" value="1"/>
</dbReference>
<reference evidence="13 14" key="1">
    <citation type="submission" date="2017-06" db="EMBL/GenBank/DDBJ databases">
        <title>Reclassification of a Polynucleobacter cosmopolitanus strain isolated from tropical Lake Victoria as Polynucleobacter victoriensis comb. nov.</title>
        <authorList>
            <person name="Hahn M.W."/>
        </authorList>
    </citation>
    <scope>NUCLEOTIDE SEQUENCE [LARGE SCALE GENOMIC DNA]</scope>
    <source>
        <strain evidence="13 14">MWH-MoIso2</strain>
    </source>
</reference>
<dbReference type="InterPro" id="IPR006256">
    <property type="entry name" value="AcTrfase_Pyrv_DH_cplx"/>
</dbReference>
<keyword evidence="3 9" id="KW-0808">Transferase</keyword>
<evidence type="ECO:0000256" key="9">
    <source>
        <dbReference type="RuleBase" id="RU361137"/>
    </source>
</evidence>
<dbReference type="InterPro" id="IPR050743">
    <property type="entry name" value="2-oxoacid_DH_E2_comp"/>
</dbReference>
<gene>
    <name evidence="13" type="primary">aceF</name>
    <name evidence="13" type="ORF">AOC33_08630</name>
</gene>
<dbReference type="GO" id="GO:0005737">
    <property type="term" value="C:cytoplasm"/>
    <property type="evidence" value="ECO:0007669"/>
    <property type="project" value="TreeGrafter"/>
</dbReference>
<keyword evidence="4" id="KW-0677">Repeat</keyword>
<evidence type="ECO:0000256" key="6">
    <source>
        <dbReference type="ARBA" id="ARBA00023315"/>
    </source>
</evidence>
<dbReference type="PROSITE" id="PS00189">
    <property type="entry name" value="LIPOYL"/>
    <property type="match status" value="2"/>
</dbReference>
<feature type="region of interest" description="Disordered" evidence="10">
    <location>
        <begin position="212"/>
        <end position="244"/>
    </location>
</feature>
<dbReference type="InterPro" id="IPR023213">
    <property type="entry name" value="CAT-like_dom_sf"/>
</dbReference>
<comment type="cofactor">
    <cofactor evidence="9">
        <name>(R)-lipoate</name>
        <dbReference type="ChEBI" id="CHEBI:83088"/>
    </cofactor>
    <text evidence="9">Binds 2 lipoyl cofactors covalently.</text>
</comment>
<dbReference type="SUPFAM" id="SSF47005">
    <property type="entry name" value="Peripheral subunit-binding domain of 2-oxo acid dehydrogenase complex"/>
    <property type="match status" value="1"/>
</dbReference>
<evidence type="ECO:0000313" key="14">
    <source>
        <dbReference type="Proteomes" id="UP000215188"/>
    </source>
</evidence>
<dbReference type="Proteomes" id="UP000215188">
    <property type="component" value="Unassembled WGS sequence"/>
</dbReference>
<dbReference type="InterPro" id="IPR000089">
    <property type="entry name" value="Biotin_lipoyl"/>
</dbReference>
<protein>
    <recommendedName>
        <fullName evidence="9">Acetyltransferase component of pyruvate dehydrogenase complex</fullName>
        <ecNumber evidence="9">2.3.1.12</ecNumber>
    </recommendedName>
</protein>
<name>A0A229FRV5_9BURK</name>
<evidence type="ECO:0000313" key="13">
    <source>
        <dbReference type="EMBL" id="OXL14562.1"/>
    </source>
</evidence>
<evidence type="ECO:0000256" key="3">
    <source>
        <dbReference type="ARBA" id="ARBA00022679"/>
    </source>
</evidence>
<dbReference type="FunFam" id="2.40.50.100:FF:000009">
    <property type="entry name" value="Acetyltransferase component of pyruvate dehydrogenase complex"/>
    <property type="match status" value="2"/>
</dbReference>
<evidence type="ECO:0000256" key="7">
    <source>
        <dbReference type="ARBA" id="ARBA00025211"/>
    </source>
</evidence>
<dbReference type="Pfam" id="PF00198">
    <property type="entry name" value="2-oxoacid_dh"/>
    <property type="match status" value="1"/>
</dbReference>
<sequence>MSQVIEIKVPDIGDYDGVPVIEVHVKPGDVVEKEQSLVTLESDKATMDVPSSHSGVVKEVKVKVGDNISEGHVVILLEESGSASAQAAPVAAPAATASVAPQKTVVPAAAQAAGGLVNVTVPDIGDYKGVPVIEVHVKPGDVVEKEQSLVTLESDKATMDVPSSHAGVVKEVKVKVGESISEGDLVVILESSSAGASPTAAASKAPTAAPAAVPQVSTPAPVQSAPQASATRNESIPSAGGISHASPSVRKYARELGVDVTRVIGTAPKGRISQEDVQAYVKNIMTGQAASPAGAPVAASGGLNLLPWPKIDFSKFGETETKPLSRIQKLSAANLSRNWVMIPAVTYHEDADITDLEAFRVMTNKDNEKQGIKVTMLAFLIKAAVNALKKYPEFNSSLDGDNLVMKKYFHIAFAADTPNGLVVPVVKNADKKGIFEIAKETGELAKLAREGKLKPDQMQGASFTISSLGGIGGTYFAPIINAPEVAILGVNKASMKPVWDGKQFVPKLICPLSLTADHRVIDGALATRFNVYLAELLADFRRVVL</sequence>
<dbReference type="InterPro" id="IPR004167">
    <property type="entry name" value="PSBD"/>
</dbReference>
<comment type="function">
    <text evidence="7">The pyruvate dehydrogenase complex catalyzes the overall conversion of pyruvate to acetyl-CoA and CO(2). It contains multiple copies of three enzymatic components: pyruvate dehydrogenase (E1), dihydrolipoamide acetyltransferase (E2) and lipoamide dehydrogenase (E3).</text>
</comment>
<dbReference type="PANTHER" id="PTHR43178:SF2">
    <property type="entry name" value="DIHYDROLIPOYLLYSINE-RESIDUE ACETYLTRANSFERASE COMPONENT OF PYRUVATE DEHYDROGENASE COMPLEX"/>
    <property type="match status" value="1"/>
</dbReference>
<evidence type="ECO:0000256" key="1">
    <source>
        <dbReference type="ARBA" id="ARBA00007317"/>
    </source>
</evidence>
<comment type="catalytic activity">
    <reaction evidence="8 9">
        <text>N(6)-[(R)-dihydrolipoyl]-L-lysyl-[protein] + acetyl-CoA = N(6)-[(R)-S(8)-acetyldihydrolipoyl]-L-lysyl-[protein] + CoA</text>
        <dbReference type="Rhea" id="RHEA:17017"/>
        <dbReference type="Rhea" id="RHEA-COMP:10475"/>
        <dbReference type="Rhea" id="RHEA-COMP:10478"/>
        <dbReference type="ChEBI" id="CHEBI:57287"/>
        <dbReference type="ChEBI" id="CHEBI:57288"/>
        <dbReference type="ChEBI" id="CHEBI:83100"/>
        <dbReference type="ChEBI" id="CHEBI:83111"/>
        <dbReference type="EC" id="2.3.1.12"/>
    </reaction>
</comment>
<dbReference type="PROSITE" id="PS51826">
    <property type="entry name" value="PSBD"/>
    <property type="match status" value="1"/>
</dbReference>
<dbReference type="EC" id="2.3.1.12" evidence="9"/>
<accession>A0A229FRV5</accession>
<evidence type="ECO:0000256" key="8">
    <source>
        <dbReference type="ARBA" id="ARBA00048370"/>
    </source>
</evidence>
<evidence type="ECO:0000259" key="12">
    <source>
        <dbReference type="PROSITE" id="PS51826"/>
    </source>
</evidence>
<dbReference type="RefSeq" id="WP_089516605.1">
    <property type="nucleotide sequence ID" value="NZ_NJGG01000003.1"/>
</dbReference>
<dbReference type="GO" id="GO:0031405">
    <property type="term" value="F:lipoic acid binding"/>
    <property type="evidence" value="ECO:0007669"/>
    <property type="project" value="TreeGrafter"/>
</dbReference>
<feature type="compositionally biased region" description="Low complexity" evidence="10">
    <location>
        <begin position="212"/>
        <end position="231"/>
    </location>
</feature>
<evidence type="ECO:0000256" key="5">
    <source>
        <dbReference type="ARBA" id="ARBA00022823"/>
    </source>
</evidence>
<keyword evidence="14" id="KW-1185">Reference proteome</keyword>
<comment type="subunit">
    <text evidence="2 9">Forms a 24-polypeptide structural core with octahedral symmetry.</text>
</comment>
<evidence type="ECO:0000256" key="2">
    <source>
        <dbReference type="ARBA" id="ARBA00011484"/>
    </source>
</evidence>
<dbReference type="InterPro" id="IPR001078">
    <property type="entry name" value="2-oxoacid_DH_actylTfrase"/>
</dbReference>
<comment type="caution">
    <text evidence="13">The sequence shown here is derived from an EMBL/GenBank/DDBJ whole genome shotgun (WGS) entry which is preliminary data.</text>
</comment>
<dbReference type="InterPro" id="IPR011053">
    <property type="entry name" value="Single_hybrid_motif"/>
</dbReference>
<feature type="domain" description="Lipoyl-binding" evidence="11">
    <location>
        <begin position="4"/>
        <end position="78"/>
    </location>
</feature>
<feature type="domain" description="Peripheral subunit-binding (PSBD)" evidence="12">
    <location>
        <begin position="244"/>
        <end position="281"/>
    </location>
</feature>
<organism evidence="13 14">
    <name type="scientific">Polynucleobacter cosmopolitanus</name>
    <dbReference type="NCBI Taxonomy" id="351345"/>
    <lineage>
        <taxon>Bacteria</taxon>
        <taxon>Pseudomonadati</taxon>
        <taxon>Pseudomonadota</taxon>
        <taxon>Betaproteobacteria</taxon>
        <taxon>Burkholderiales</taxon>
        <taxon>Burkholderiaceae</taxon>
        <taxon>Polynucleobacter</taxon>
    </lineage>
</organism>
<dbReference type="Gene3D" id="2.40.50.100">
    <property type="match status" value="2"/>
</dbReference>
<keyword evidence="6 9" id="KW-0012">Acyltransferase</keyword>
<dbReference type="SUPFAM" id="SSF51230">
    <property type="entry name" value="Single hybrid motif"/>
    <property type="match status" value="2"/>
</dbReference>
<dbReference type="Pfam" id="PF00364">
    <property type="entry name" value="Biotin_lipoyl"/>
    <property type="match status" value="2"/>
</dbReference>
<proteinExistence type="inferred from homology"/>
<evidence type="ECO:0000259" key="11">
    <source>
        <dbReference type="PROSITE" id="PS50968"/>
    </source>
</evidence>
<dbReference type="OrthoDB" id="9805770at2"/>
<dbReference type="CDD" id="cd06849">
    <property type="entry name" value="lipoyl_domain"/>
    <property type="match status" value="2"/>
</dbReference>
<feature type="domain" description="Lipoyl-binding" evidence="11">
    <location>
        <begin position="114"/>
        <end position="190"/>
    </location>
</feature>
<dbReference type="Gene3D" id="3.30.559.10">
    <property type="entry name" value="Chloramphenicol acetyltransferase-like domain"/>
    <property type="match status" value="1"/>
</dbReference>
<comment type="similarity">
    <text evidence="1 9">Belongs to the 2-oxoacid dehydrogenase family.</text>
</comment>
<dbReference type="NCBIfam" id="TIGR01348">
    <property type="entry name" value="PDHac_trf_long"/>
    <property type="match status" value="1"/>
</dbReference>
<dbReference type="GO" id="GO:0004742">
    <property type="term" value="F:dihydrolipoyllysine-residue acetyltransferase activity"/>
    <property type="evidence" value="ECO:0007669"/>
    <property type="project" value="UniProtKB-UniRule"/>
</dbReference>
<dbReference type="PROSITE" id="PS50968">
    <property type="entry name" value="BIOTINYL_LIPOYL"/>
    <property type="match status" value="2"/>
</dbReference>
<dbReference type="EMBL" id="NJGG01000003">
    <property type="protein sequence ID" value="OXL14562.1"/>
    <property type="molecule type" value="Genomic_DNA"/>
</dbReference>
<evidence type="ECO:0000256" key="10">
    <source>
        <dbReference type="SAM" id="MobiDB-lite"/>
    </source>
</evidence>
<dbReference type="PANTHER" id="PTHR43178">
    <property type="entry name" value="DIHYDROLIPOAMIDE ACETYLTRANSFERASE COMPONENT OF PYRUVATE DEHYDROGENASE COMPLEX"/>
    <property type="match status" value="1"/>
</dbReference>
<dbReference type="FunFam" id="3.30.559.10:FF:000004">
    <property type="entry name" value="Acetyltransferase component of pyruvate dehydrogenase complex"/>
    <property type="match status" value="1"/>
</dbReference>
<dbReference type="AlphaFoldDB" id="A0A229FRV5"/>
<dbReference type="GO" id="GO:0045254">
    <property type="term" value="C:pyruvate dehydrogenase complex"/>
    <property type="evidence" value="ECO:0007669"/>
    <property type="project" value="UniProtKB-UniRule"/>
</dbReference>
<dbReference type="InterPro" id="IPR036625">
    <property type="entry name" value="E3-bd_dom_sf"/>
</dbReference>
<evidence type="ECO:0000256" key="4">
    <source>
        <dbReference type="ARBA" id="ARBA00022737"/>
    </source>
</evidence>